<feature type="compositionally biased region" description="Basic and acidic residues" evidence="5">
    <location>
        <begin position="246"/>
        <end position="264"/>
    </location>
</feature>
<dbReference type="InterPro" id="IPR038729">
    <property type="entry name" value="Rad50/SbcC_AAA"/>
</dbReference>
<feature type="compositionally biased region" description="Basic and acidic residues" evidence="5">
    <location>
        <begin position="811"/>
        <end position="824"/>
    </location>
</feature>
<keyword evidence="4" id="KW-0175">Coiled coil</keyword>
<feature type="domain" description="Rad50/SbcC-type AAA" evidence="6">
    <location>
        <begin position="6"/>
        <end position="213"/>
    </location>
</feature>
<feature type="region of interest" description="Disordered" evidence="5">
    <location>
        <begin position="489"/>
        <end position="544"/>
    </location>
</feature>
<dbReference type="RefSeq" id="WP_210048148.1">
    <property type="nucleotide sequence ID" value="NZ_JAGINX010000001.1"/>
</dbReference>
<feature type="compositionally biased region" description="Basic and acidic residues" evidence="5">
    <location>
        <begin position="492"/>
        <end position="524"/>
    </location>
</feature>
<evidence type="ECO:0000259" key="6">
    <source>
        <dbReference type="Pfam" id="PF13476"/>
    </source>
</evidence>
<protein>
    <recommendedName>
        <fullName evidence="3">Nuclease SbcCD subunit C</fullName>
    </recommendedName>
</protein>
<evidence type="ECO:0000313" key="8">
    <source>
        <dbReference type="Proteomes" id="UP001519331"/>
    </source>
</evidence>
<dbReference type="PANTHER" id="PTHR32114">
    <property type="entry name" value="ABC TRANSPORTER ABCH.3"/>
    <property type="match status" value="1"/>
</dbReference>
<reference evidence="7 8" key="1">
    <citation type="submission" date="2021-03" db="EMBL/GenBank/DDBJ databases">
        <title>Sequencing the genomes of 1000 actinobacteria strains.</title>
        <authorList>
            <person name="Klenk H.-P."/>
        </authorList>
    </citation>
    <scope>NUCLEOTIDE SEQUENCE [LARGE SCALE GENOMIC DNA]</scope>
    <source>
        <strain evidence="7 8">DSM 12544</strain>
    </source>
</reference>
<feature type="compositionally biased region" description="Basic and acidic residues" evidence="5">
    <location>
        <begin position="533"/>
        <end position="542"/>
    </location>
</feature>
<feature type="region of interest" description="Disordered" evidence="5">
    <location>
        <begin position="873"/>
        <end position="900"/>
    </location>
</feature>
<keyword evidence="7" id="KW-0269">Exonuclease</keyword>
<keyword evidence="7" id="KW-0378">Hydrolase</keyword>
<dbReference type="SUPFAM" id="SSF52540">
    <property type="entry name" value="P-loop containing nucleoside triphosphate hydrolases"/>
    <property type="match status" value="2"/>
</dbReference>
<evidence type="ECO:0000256" key="1">
    <source>
        <dbReference type="ARBA" id="ARBA00006930"/>
    </source>
</evidence>
<comment type="subunit">
    <text evidence="2">Heterodimer of SbcC and SbcD.</text>
</comment>
<gene>
    <name evidence="7" type="ORF">JOF45_000878</name>
</gene>
<feature type="region of interest" description="Disordered" evidence="5">
    <location>
        <begin position="228"/>
        <end position="298"/>
    </location>
</feature>
<sequence>MKLHLLTLQAFGPFPGTEIIDFDALSEDGLFLLNGRTGSGKTFILDAVTFALYGQVAGERSVTRLRSDHAAPGAVPQVSLEFTLSGRRYRVTRSPQHMRPKQRGTGFIQENQKAHLEVQEAGTWSAAANGSQAVGKELGEILPLDRHQFTKVILLPQGDFAEFLHSSSSEKQQLLERLFDTSTFQQLEQHLREQAKEAKGQVEEANREIEALRSSVLDGAQQLTGVDFSQEQPPEREPDGEQEPEPQSKQEPETEDASLEHRILTEAQSQRSGLDAARSAAETQRRRAQDHAEELSARARQLARWEEHQRQVHEHHQQSAEVAQLRDSLERHRAAEALDEWFRTAERASTQATEHRSQALRKAQTLQQLIESQQDIAQYAVLTGQDGTGQDSAGSDGARWDGAGLAGAGPDDAGHGDAQISAQQLQAARRELTELQGRLRAQDAQALETHQEQLDRRSRQLNEQIQAHQQTLSAAEAAQQELAQRITAQENQLRDPEELEAQRDAARTEQDRLAAQTESRRVLDSARQQQAEAEQRLKETTARAETASAAHEAALDEHLRGIAAELSGNLTEGQPCLVCGSTEHPRPAAADGQTVTRAQVREALSAAETAAEARTAAAAALEEKTTRVRTLTQELGDAVQQTLEELLEALEASRQRTAQTEQERQAQRELQVQLAASRTELSDAEQRQTTAQAALTVAQSDHERVTEDAARAESTLMELRGQHESVQARSTALDRLQSAVEETEEALQLFRQSAQQAQTTAQEAQEKLEASAFSDREAVRAALLEEQIVRERRSRVEVWDRAEVRLQEEAKVDDVSAGRRRSEAGEEAPEPEALQEALSVAEAAAEQHQESVRALDRFDDRLDHLRQSLHRLQEGQRRREEQLAEQVRRSELADTLNGRGPDNRLGMTLTTFVLAARLERVAEAATRHLQIMSEGRYRLLHDDSKRGGGLQGLELKVTDQHSDEERPTSSLSGGETFMASLAMALGLAEVVQSDAGGIGLESLFIDEGFGSLDEETLEHVMGALTRLQGEGRRVGVVSHVTEMHQAIPVQLRVIKSPSGSRTQMHLSGPSTGGSA</sequence>
<feature type="compositionally biased region" description="Low complexity" evidence="5">
    <location>
        <begin position="687"/>
        <end position="699"/>
    </location>
</feature>
<name>A0ABS4T1G4_9MICC</name>
<evidence type="ECO:0000256" key="4">
    <source>
        <dbReference type="SAM" id="Coils"/>
    </source>
</evidence>
<dbReference type="PANTHER" id="PTHR32114:SF2">
    <property type="entry name" value="ABC TRANSPORTER ABCH.3"/>
    <property type="match status" value="1"/>
</dbReference>
<evidence type="ECO:0000256" key="5">
    <source>
        <dbReference type="SAM" id="MobiDB-lite"/>
    </source>
</evidence>
<dbReference type="InterPro" id="IPR027417">
    <property type="entry name" value="P-loop_NTPase"/>
</dbReference>
<feature type="region of interest" description="Disordered" evidence="5">
    <location>
        <begin position="386"/>
        <end position="422"/>
    </location>
</feature>
<keyword evidence="7" id="KW-0540">Nuclease</keyword>
<feature type="region of interest" description="Disordered" evidence="5">
    <location>
        <begin position="811"/>
        <end position="832"/>
    </location>
</feature>
<comment type="similarity">
    <text evidence="1">Belongs to the SMC family. SbcC subfamily.</text>
</comment>
<proteinExistence type="inferred from homology"/>
<dbReference type="Pfam" id="PF13476">
    <property type="entry name" value="AAA_23"/>
    <property type="match status" value="1"/>
</dbReference>
<feature type="compositionally biased region" description="Basic and acidic residues" evidence="5">
    <location>
        <begin position="283"/>
        <end position="298"/>
    </location>
</feature>
<dbReference type="EMBL" id="JAGINX010000001">
    <property type="protein sequence ID" value="MBP2317859.1"/>
    <property type="molecule type" value="Genomic_DNA"/>
</dbReference>
<comment type="caution">
    <text evidence="7">The sequence shown here is derived from an EMBL/GenBank/DDBJ whole genome shotgun (WGS) entry which is preliminary data.</text>
</comment>
<organism evidence="7 8">
    <name type="scientific">Nesterenkonia lacusekhoensis</name>
    <dbReference type="NCBI Taxonomy" id="150832"/>
    <lineage>
        <taxon>Bacteria</taxon>
        <taxon>Bacillati</taxon>
        <taxon>Actinomycetota</taxon>
        <taxon>Actinomycetes</taxon>
        <taxon>Micrococcales</taxon>
        <taxon>Micrococcaceae</taxon>
        <taxon>Nesterenkonia</taxon>
    </lineage>
</organism>
<feature type="region of interest" description="Disordered" evidence="5">
    <location>
        <begin position="679"/>
        <end position="705"/>
    </location>
</feature>
<feature type="coiled-coil region" evidence="4">
    <location>
        <begin position="184"/>
        <end position="215"/>
    </location>
</feature>
<dbReference type="GO" id="GO:0004527">
    <property type="term" value="F:exonuclease activity"/>
    <property type="evidence" value="ECO:0007669"/>
    <property type="project" value="UniProtKB-KW"/>
</dbReference>
<accession>A0ABS4T1G4</accession>
<dbReference type="Proteomes" id="UP001519331">
    <property type="component" value="Unassembled WGS sequence"/>
</dbReference>
<feature type="compositionally biased region" description="Basic and acidic residues" evidence="5">
    <location>
        <begin position="873"/>
        <end position="892"/>
    </location>
</feature>
<evidence type="ECO:0000256" key="2">
    <source>
        <dbReference type="ARBA" id="ARBA00011322"/>
    </source>
</evidence>
<evidence type="ECO:0000313" key="7">
    <source>
        <dbReference type="EMBL" id="MBP2317859.1"/>
    </source>
</evidence>
<dbReference type="Pfam" id="PF13558">
    <property type="entry name" value="SbcC_Walker_B"/>
    <property type="match status" value="1"/>
</dbReference>
<keyword evidence="8" id="KW-1185">Reference proteome</keyword>
<evidence type="ECO:0000256" key="3">
    <source>
        <dbReference type="ARBA" id="ARBA00013368"/>
    </source>
</evidence>
<dbReference type="Gene3D" id="3.40.50.300">
    <property type="entry name" value="P-loop containing nucleotide triphosphate hydrolases"/>
    <property type="match status" value="2"/>
</dbReference>